<comment type="function">
    <text evidence="11">Acts as one of several non-catalytic accessory components of the cytoplasmic dynein 1 complex that are thought to be involved in linking dynein to cargos and to adapter proteins that regulate dynein function. Cytoplasmic dynein 1 acts as a motor for the intracellular retrograde motility of vesicles and organelles along microtubules. May play a role in binding dynein to membranous organelles or chromosomes.</text>
</comment>
<keyword evidence="5 11" id="KW-0493">Microtubule</keyword>
<dbReference type="GO" id="GO:0007018">
    <property type="term" value="P:microtubule-based movement"/>
    <property type="evidence" value="ECO:0007669"/>
    <property type="project" value="InterPro"/>
</dbReference>
<feature type="compositionally biased region" description="Low complexity" evidence="12">
    <location>
        <begin position="495"/>
        <end position="511"/>
    </location>
</feature>
<keyword evidence="6 11" id="KW-0547">Nucleotide-binding</keyword>
<comment type="similarity">
    <text evidence="2 11">Belongs to the dynein light intermediate chain family.</text>
</comment>
<keyword evidence="10 11" id="KW-0206">Cytoskeleton</keyword>
<dbReference type="GO" id="GO:0000226">
    <property type="term" value="P:microtubule cytoskeleton organization"/>
    <property type="evidence" value="ECO:0007669"/>
    <property type="project" value="TreeGrafter"/>
</dbReference>
<comment type="subcellular location">
    <subcellularLocation>
        <location evidence="1 11">Cytoplasm</location>
        <location evidence="1 11">Cytoskeleton</location>
    </subcellularLocation>
</comment>
<dbReference type="AlphaFoldDB" id="A0A1D1XH67"/>
<feature type="region of interest" description="Disordered" evidence="12">
    <location>
        <begin position="549"/>
        <end position="599"/>
    </location>
</feature>
<feature type="compositionally biased region" description="Polar residues" evidence="12">
    <location>
        <begin position="549"/>
        <end position="570"/>
    </location>
</feature>
<dbReference type="PANTHER" id="PTHR12688:SF0">
    <property type="entry name" value="DYNEIN LIGHT INTERMEDIATE CHAIN"/>
    <property type="match status" value="1"/>
</dbReference>
<comment type="subunit">
    <text evidence="11">Homodimer. The cytoplasmic dynein 1 complex consists of two catalytic heavy chains (HCs) and a number of non-catalytic subunits presented by intermediate chains (ICs).</text>
</comment>
<feature type="compositionally biased region" description="Low complexity" evidence="12">
    <location>
        <begin position="519"/>
        <end position="536"/>
    </location>
</feature>
<keyword evidence="3 11" id="KW-0813">Transport</keyword>
<evidence type="ECO:0000256" key="5">
    <source>
        <dbReference type="ARBA" id="ARBA00022701"/>
    </source>
</evidence>
<dbReference type="GO" id="GO:0005874">
    <property type="term" value="C:microtubule"/>
    <property type="evidence" value="ECO:0007669"/>
    <property type="project" value="UniProtKB-KW"/>
</dbReference>
<feature type="region of interest" description="Disordered" evidence="12">
    <location>
        <begin position="73"/>
        <end position="96"/>
    </location>
</feature>
<evidence type="ECO:0000256" key="4">
    <source>
        <dbReference type="ARBA" id="ARBA00022490"/>
    </source>
</evidence>
<dbReference type="Pfam" id="PF05783">
    <property type="entry name" value="DLIC"/>
    <property type="match status" value="4"/>
</dbReference>
<evidence type="ECO:0000313" key="13">
    <source>
        <dbReference type="EMBL" id="JAT41747.1"/>
    </source>
</evidence>
<feature type="region of interest" description="Disordered" evidence="12">
    <location>
        <begin position="444"/>
        <end position="536"/>
    </location>
</feature>
<keyword evidence="9 11" id="KW-0505">Motor protein</keyword>
<evidence type="ECO:0000256" key="3">
    <source>
        <dbReference type="ARBA" id="ARBA00022448"/>
    </source>
</evidence>
<proteinExistence type="inferred from homology"/>
<dbReference type="InterPro" id="IPR008467">
    <property type="entry name" value="Dynein1_light_intermed_chain"/>
</dbReference>
<evidence type="ECO:0000256" key="6">
    <source>
        <dbReference type="ARBA" id="ARBA00022741"/>
    </source>
</evidence>
<evidence type="ECO:0000256" key="1">
    <source>
        <dbReference type="ARBA" id="ARBA00004245"/>
    </source>
</evidence>
<evidence type="ECO:0000256" key="10">
    <source>
        <dbReference type="ARBA" id="ARBA00023212"/>
    </source>
</evidence>
<evidence type="ECO:0000256" key="12">
    <source>
        <dbReference type="SAM" id="MobiDB-lite"/>
    </source>
</evidence>
<name>A0A1D1XH67_9ARAE</name>
<organism evidence="13">
    <name type="scientific">Anthurium amnicola</name>
    <dbReference type="NCBI Taxonomy" id="1678845"/>
    <lineage>
        <taxon>Eukaryota</taxon>
        <taxon>Viridiplantae</taxon>
        <taxon>Streptophyta</taxon>
        <taxon>Embryophyta</taxon>
        <taxon>Tracheophyta</taxon>
        <taxon>Spermatophyta</taxon>
        <taxon>Magnoliopsida</taxon>
        <taxon>Liliopsida</taxon>
        <taxon>Araceae</taxon>
        <taxon>Pothoideae</taxon>
        <taxon>Potheae</taxon>
        <taxon>Anthurium</taxon>
    </lineage>
</organism>
<dbReference type="InterPro" id="IPR022780">
    <property type="entry name" value="Dynein_light_int_chain"/>
</dbReference>
<sequence length="599" mass="65769">MAPKSGDISLDDKDSTNKDTSLSANETEEIWSSILKGVASSKIVPTKNILILGDRESGKSALIRHLKGVEDEDTFEVPNANGTMSKSVGTGPDDNSPVDIRSNNELALSYTFVEVKDDDAEDTLARLGIYQLAGSHESYQPLLRFALNVDTLPDSLVVIVLDWARPWTFMETLQRWIKFLELAIENVKSEGGNGTNGWTKGKVVIDELKESIERFIQTYSEPDSANANPAANSETDDIALPLGDGVLTKNLAIPIVVVCTKSDKISAYIERKLDYKEEQLGYKEEQFDYIQQSLRTICLKYGAALFYTSTRQSQTFTNLRQYILHRLLGCKSSSSDTKSAFAFNIKASYAERDRVLVPAGSDSWNIINFLKEGFDCRELLQGWDLDMGEKIATSEEDTGEKISARKVYEEIIVHEDNDKPLSVQSSIEAEDEQDFFKRHFETLQRANTERPPPPSVVGPMGAPSYPYGDFGTDIPDLDSTPANTIPSSRPPKVNTTAKVPTSSPSTSTAVPNGNATAVPTNGPAPNQNPNTNPNQNEVLANFFQNLLSKKTTAGASPTSSNEPVASNVINKQDRNMVKKELDRLRNSPTTTAASSMAGK</sequence>
<gene>
    <name evidence="13" type="primary">Dync1li2_0</name>
    <name evidence="13" type="ORF">g.32882</name>
</gene>
<accession>A0A1D1XH67</accession>
<dbReference type="GO" id="GO:0045504">
    <property type="term" value="F:dynein heavy chain binding"/>
    <property type="evidence" value="ECO:0007669"/>
    <property type="project" value="TreeGrafter"/>
</dbReference>
<evidence type="ECO:0000256" key="11">
    <source>
        <dbReference type="RuleBase" id="RU366047"/>
    </source>
</evidence>
<dbReference type="GO" id="GO:0005868">
    <property type="term" value="C:cytoplasmic dynein complex"/>
    <property type="evidence" value="ECO:0007669"/>
    <property type="project" value="UniProtKB-UniRule"/>
</dbReference>
<feature type="compositionally biased region" description="Basic and acidic residues" evidence="12">
    <location>
        <begin position="571"/>
        <end position="585"/>
    </location>
</feature>
<dbReference type="EMBL" id="GDJX01026189">
    <property type="protein sequence ID" value="JAT41747.1"/>
    <property type="molecule type" value="Transcribed_RNA"/>
</dbReference>
<dbReference type="SUPFAM" id="SSF52540">
    <property type="entry name" value="P-loop containing nucleoside triphosphate hydrolases"/>
    <property type="match status" value="1"/>
</dbReference>
<feature type="compositionally biased region" description="Polar residues" evidence="12">
    <location>
        <begin position="586"/>
        <end position="599"/>
    </location>
</feature>
<evidence type="ECO:0000256" key="9">
    <source>
        <dbReference type="ARBA" id="ARBA00023175"/>
    </source>
</evidence>
<dbReference type="Gene3D" id="3.40.50.300">
    <property type="entry name" value="P-loop containing nucleotide triphosphate hydrolases"/>
    <property type="match status" value="1"/>
</dbReference>
<dbReference type="PANTHER" id="PTHR12688">
    <property type="entry name" value="DYNEIN LIGHT INTERMEDIATE CHAIN"/>
    <property type="match status" value="1"/>
</dbReference>
<evidence type="ECO:0000256" key="8">
    <source>
        <dbReference type="ARBA" id="ARBA00023017"/>
    </source>
</evidence>
<feature type="region of interest" description="Disordered" evidence="12">
    <location>
        <begin position="1"/>
        <end position="26"/>
    </location>
</feature>
<dbReference type="GO" id="GO:0005524">
    <property type="term" value="F:ATP binding"/>
    <property type="evidence" value="ECO:0007669"/>
    <property type="project" value="UniProtKB-KW"/>
</dbReference>
<reference evidence="13" key="1">
    <citation type="submission" date="2015-07" db="EMBL/GenBank/DDBJ databases">
        <title>Transcriptome Assembly of Anthurium amnicola.</title>
        <authorList>
            <person name="Suzuki J."/>
        </authorList>
    </citation>
    <scope>NUCLEOTIDE SEQUENCE</scope>
</reference>
<keyword evidence="4 11" id="KW-0963">Cytoplasm</keyword>
<dbReference type="InterPro" id="IPR027417">
    <property type="entry name" value="P-loop_NTPase"/>
</dbReference>
<protein>
    <recommendedName>
        <fullName evidence="11">Dynein light intermediate chain</fullName>
    </recommendedName>
</protein>
<keyword evidence="7 11" id="KW-0067">ATP-binding</keyword>
<keyword evidence="8 11" id="KW-0243">Dynein</keyword>
<evidence type="ECO:0000256" key="7">
    <source>
        <dbReference type="ARBA" id="ARBA00022840"/>
    </source>
</evidence>
<evidence type="ECO:0000256" key="2">
    <source>
        <dbReference type="ARBA" id="ARBA00006831"/>
    </source>
</evidence>